<feature type="compositionally biased region" description="Acidic residues" evidence="1">
    <location>
        <begin position="1"/>
        <end position="12"/>
    </location>
</feature>
<dbReference type="InParanoid" id="A0A0N7KF88"/>
<evidence type="ECO:0000313" key="2">
    <source>
        <dbReference type="EMBL" id="BAS78537.1"/>
    </source>
</evidence>
<feature type="region of interest" description="Disordered" evidence="1">
    <location>
        <begin position="61"/>
        <end position="102"/>
    </location>
</feature>
<sequence length="102" mass="11179">EVGEGGVEEVFGDDPVGPLGGVHGVPEHVPVRVPARPRVPRAARVPHLVRPRPAASHLRLHETCSTPPPVSCRVVSRRRRRSGAARRAGRRRARRSCRGARR</sequence>
<dbReference type="AlphaFoldDB" id="A0A0N7KF88"/>
<dbReference type="EMBL" id="AP014958">
    <property type="protein sequence ID" value="BAS78537.1"/>
    <property type="molecule type" value="Genomic_DNA"/>
</dbReference>
<evidence type="ECO:0000256" key="1">
    <source>
        <dbReference type="SAM" id="MobiDB-lite"/>
    </source>
</evidence>
<dbReference type="Proteomes" id="UP000059680">
    <property type="component" value="Chromosome 2"/>
</dbReference>
<evidence type="ECO:0000313" key="3">
    <source>
        <dbReference type="Proteomes" id="UP000059680"/>
    </source>
</evidence>
<dbReference type="Gramene" id="Os02t0458950-00">
    <property type="protein sequence ID" value="Os02t0458950-00"/>
    <property type="gene ID" value="Os02g0458950"/>
</dbReference>
<feature type="non-terminal residue" evidence="2">
    <location>
        <position position="102"/>
    </location>
</feature>
<accession>A0A0N7KF88</accession>
<reference evidence="2 3" key="2">
    <citation type="journal article" date="2013" name="Plant Cell Physiol.">
        <title>Rice Annotation Project Database (RAP-DB): an integrative and interactive database for rice genomics.</title>
        <authorList>
            <person name="Sakai H."/>
            <person name="Lee S.S."/>
            <person name="Tanaka T."/>
            <person name="Numa H."/>
            <person name="Kim J."/>
            <person name="Kawahara Y."/>
            <person name="Wakimoto H."/>
            <person name="Yang C.C."/>
            <person name="Iwamoto M."/>
            <person name="Abe T."/>
            <person name="Yamada Y."/>
            <person name="Muto A."/>
            <person name="Inokuchi H."/>
            <person name="Ikemura T."/>
            <person name="Matsumoto T."/>
            <person name="Sasaki T."/>
            <person name="Itoh T."/>
        </authorList>
    </citation>
    <scope>NUCLEOTIDE SEQUENCE [LARGE SCALE GENOMIC DNA]</scope>
    <source>
        <strain evidence="3">cv. Nipponbare</strain>
    </source>
</reference>
<reference evidence="2 3" key="3">
    <citation type="journal article" date="2013" name="Rice">
        <title>Improvement of the Oryza sativa Nipponbare reference genome using next generation sequence and optical map data.</title>
        <authorList>
            <person name="Kawahara Y."/>
            <person name="de la Bastide M."/>
            <person name="Hamilton J.P."/>
            <person name="Kanamori H."/>
            <person name="McCombie W.R."/>
            <person name="Ouyang S."/>
            <person name="Schwartz D.C."/>
            <person name="Tanaka T."/>
            <person name="Wu J."/>
            <person name="Zhou S."/>
            <person name="Childs K.L."/>
            <person name="Davidson R.M."/>
            <person name="Lin H."/>
            <person name="Quesada-Ocampo L."/>
            <person name="Vaillancourt B."/>
            <person name="Sakai H."/>
            <person name="Lee S.S."/>
            <person name="Kim J."/>
            <person name="Numa H."/>
            <person name="Itoh T."/>
            <person name="Buell C.R."/>
            <person name="Matsumoto T."/>
        </authorList>
    </citation>
    <scope>NUCLEOTIDE SEQUENCE [LARGE SCALE GENOMIC DNA]</scope>
    <source>
        <strain evidence="3">cv. Nipponbare</strain>
    </source>
</reference>
<feature type="compositionally biased region" description="Basic residues" evidence="1">
    <location>
        <begin position="75"/>
        <end position="102"/>
    </location>
</feature>
<keyword evidence="3" id="KW-1185">Reference proteome</keyword>
<gene>
    <name evidence="2" type="ordered locus">Os02g0458950</name>
    <name evidence="2" type="ORF">OSNPB_020458950</name>
</gene>
<protein>
    <submittedName>
        <fullName evidence="2">Os02g0458950 protein</fullName>
    </submittedName>
</protein>
<dbReference type="PaxDb" id="39947-A0A0N7KF88"/>
<proteinExistence type="predicted"/>
<reference evidence="3" key="1">
    <citation type="journal article" date="2005" name="Nature">
        <title>The map-based sequence of the rice genome.</title>
        <authorList>
            <consortium name="International rice genome sequencing project (IRGSP)"/>
            <person name="Matsumoto T."/>
            <person name="Wu J."/>
            <person name="Kanamori H."/>
            <person name="Katayose Y."/>
            <person name="Fujisawa M."/>
            <person name="Namiki N."/>
            <person name="Mizuno H."/>
            <person name="Yamamoto K."/>
            <person name="Antonio B.A."/>
            <person name="Baba T."/>
            <person name="Sakata K."/>
            <person name="Nagamura Y."/>
            <person name="Aoki H."/>
            <person name="Arikawa K."/>
            <person name="Arita K."/>
            <person name="Bito T."/>
            <person name="Chiden Y."/>
            <person name="Fujitsuka N."/>
            <person name="Fukunaka R."/>
            <person name="Hamada M."/>
            <person name="Harada C."/>
            <person name="Hayashi A."/>
            <person name="Hijishita S."/>
            <person name="Honda M."/>
            <person name="Hosokawa S."/>
            <person name="Ichikawa Y."/>
            <person name="Idonuma A."/>
            <person name="Iijima M."/>
            <person name="Ikeda M."/>
            <person name="Ikeno M."/>
            <person name="Ito K."/>
            <person name="Ito S."/>
            <person name="Ito T."/>
            <person name="Ito Y."/>
            <person name="Ito Y."/>
            <person name="Iwabuchi A."/>
            <person name="Kamiya K."/>
            <person name="Karasawa W."/>
            <person name="Kurita K."/>
            <person name="Katagiri S."/>
            <person name="Kikuta A."/>
            <person name="Kobayashi H."/>
            <person name="Kobayashi N."/>
            <person name="Machita K."/>
            <person name="Maehara T."/>
            <person name="Masukawa M."/>
            <person name="Mizubayashi T."/>
            <person name="Mukai Y."/>
            <person name="Nagasaki H."/>
            <person name="Nagata Y."/>
            <person name="Naito S."/>
            <person name="Nakashima M."/>
            <person name="Nakama Y."/>
            <person name="Nakamichi Y."/>
            <person name="Nakamura M."/>
            <person name="Meguro A."/>
            <person name="Negishi M."/>
            <person name="Ohta I."/>
            <person name="Ohta T."/>
            <person name="Okamoto M."/>
            <person name="Ono N."/>
            <person name="Saji S."/>
            <person name="Sakaguchi M."/>
            <person name="Sakai K."/>
            <person name="Shibata M."/>
            <person name="Shimokawa T."/>
            <person name="Song J."/>
            <person name="Takazaki Y."/>
            <person name="Terasawa K."/>
            <person name="Tsugane M."/>
            <person name="Tsuji K."/>
            <person name="Ueda S."/>
            <person name="Waki K."/>
            <person name="Yamagata H."/>
            <person name="Yamamoto M."/>
            <person name="Yamamoto S."/>
            <person name="Yamane H."/>
            <person name="Yoshiki S."/>
            <person name="Yoshihara R."/>
            <person name="Yukawa K."/>
            <person name="Zhong H."/>
            <person name="Yano M."/>
            <person name="Yuan Q."/>
            <person name="Ouyang S."/>
            <person name="Liu J."/>
            <person name="Jones K.M."/>
            <person name="Gansberger K."/>
            <person name="Moffat K."/>
            <person name="Hill J."/>
            <person name="Bera J."/>
            <person name="Fadrosh D."/>
            <person name="Jin S."/>
            <person name="Johri S."/>
            <person name="Kim M."/>
            <person name="Overton L."/>
            <person name="Reardon M."/>
            <person name="Tsitrin T."/>
            <person name="Vuong H."/>
            <person name="Weaver B."/>
            <person name="Ciecko A."/>
            <person name="Tallon L."/>
            <person name="Jackson J."/>
            <person name="Pai G."/>
            <person name="Aken S.V."/>
            <person name="Utterback T."/>
            <person name="Reidmuller S."/>
            <person name="Feldblyum T."/>
            <person name="Hsiao J."/>
            <person name="Zismann V."/>
            <person name="Iobst S."/>
            <person name="de Vazeille A.R."/>
            <person name="Buell C.R."/>
            <person name="Ying K."/>
            <person name="Li Y."/>
            <person name="Lu T."/>
            <person name="Huang Y."/>
            <person name="Zhao Q."/>
            <person name="Feng Q."/>
            <person name="Zhang L."/>
            <person name="Zhu J."/>
            <person name="Weng Q."/>
            <person name="Mu J."/>
            <person name="Lu Y."/>
            <person name="Fan D."/>
            <person name="Liu Y."/>
            <person name="Guan J."/>
            <person name="Zhang Y."/>
            <person name="Yu S."/>
            <person name="Liu X."/>
            <person name="Zhang Y."/>
            <person name="Hong G."/>
            <person name="Han B."/>
            <person name="Choisne N."/>
            <person name="Demange N."/>
            <person name="Orjeda G."/>
            <person name="Samain S."/>
            <person name="Cattolico L."/>
            <person name="Pelletier E."/>
            <person name="Couloux A."/>
            <person name="Segurens B."/>
            <person name="Wincker P."/>
            <person name="D'Hont A."/>
            <person name="Scarpelli C."/>
            <person name="Weissenbach J."/>
            <person name="Salanoubat M."/>
            <person name="Quetier F."/>
            <person name="Yu Y."/>
            <person name="Kim H.R."/>
            <person name="Rambo T."/>
            <person name="Currie J."/>
            <person name="Collura K."/>
            <person name="Luo M."/>
            <person name="Yang T."/>
            <person name="Ammiraju J.S.S."/>
            <person name="Engler F."/>
            <person name="Soderlund C."/>
            <person name="Wing R.A."/>
            <person name="Palmer L.E."/>
            <person name="de la Bastide M."/>
            <person name="Spiegel L."/>
            <person name="Nascimento L."/>
            <person name="Zutavern T."/>
            <person name="O'Shaughnessy A."/>
            <person name="Dike S."/>
            <person name="Dedhia N."/>
            <person name="Preston R."/>
            <person name="Balija V."/>
            <person name="McCombie W.R."/>
            <person name="Chow T."/>
            <person name="Chen H."/>
            <person name="Chung M."/>
            <person name="Chen C."/>
            <person name="Shaw J."/>
            <person name="Wu H."/>
            <person name="Hsiao K."/>
            <person name="Chao Y."/>
            <person name="Chu M."/>
            <person name="Cheng C."/>
            <person name="Hour A."/>
            <person name="Lee P."/>
            <person name="Lin S."/>
            <person name="Lin Y."/>
            <person name="Liou J."/>
            <person name="Liu S."/>
            <person name="Hsing Y."/>
            <person name="Raghuvanshi S."/>
            <person name="Mohanty A."/>
            <person name="Bharti A.K."/>
            <person name="Gaur A."/>
            <person name="Gupta V."/>
            <person name="Kumar D."/>
            <person name="Ravi V."/>
            <person name="Vij S."/>
            <person name="Kapur A."/>
            <person name="Khurana P."/>
            <person name="Khurana P."/>
            <person name="Khurana J.P."/>
            <person name="Tyagi A.K."/>
            <person name="Gaikwad K."/>
            <person name="Singh A."/>
            <person name="Dalal V."/>
            <person name="Srivastava S."/>
            <person name="Dixit A."/>
            <person name="Pal A.K."/>
            <person name="Ghazi I.A."/>
            <person name="Yadav M."/>
            <person name="Pandit A."/>
            <person name="Bhargava A."/>
            <person name="Sureshbabu K."/>
            <person name="Batra K."/>
            <person name="Sharma T.R."/>
            <person name="Mohapatra T."/>
            <person name="Singh N.K."/>
            <person name="Messing J."/>
            <person name="Nelson A.B."/>
            <person name="Fuks G."/>
            <person name="Kavchok S."/>
            <person name="Keizer G."/>
            <person name="Linton E."/>
            <person name="Llaca V."/>
            <person name="Song R."/>
            <person name="Tanyolac B."/>
            <person name="Young S."/>
            <person name="Ho-Il K."/>
            <person name="Hahn J.H."/>
            <person name="Sangsakoo G."/>
            <person name="Vanavichit A."/>
            <person name="de Mattos Luiz.A.T."/>
            <person name="Zimmer P.D."/>
            <person name="Malone G."/>
            <person name="Dellagostin O."/>
            <person name="de Oliveira A.C."/>
            <person name="Bevan M."/>
            <person name="Bancroft I."/>
            <person name="Minx P."/>
            <person name="Cordum H."/>
            <person name="Wilson R."/>
            <person name="Cheng Z."/>
            <person name="Jin W."/>
            <person name="Jiang J."/>
            <person name="Leong S.A."/>
            <person name="Iwama H."/>
            <person name="Gojobori T."/>
            <person name="Itoh T."/>
            <person name="Niimura Y."/>
            <person name="Fujii Y."/>
            <person name="Habara T."/>
            <person name="Sakai H."/>
            <person name="Sato Y."/>
            <person name="Wilson G."/>
            <person name="Kumar K."/>
            <person name="McCouch S."/>
            <person name="Juretic N."/>
            <person name="Hoen D."/>
            <person name="Wright S."/>
            <person name="Bruskiewich R."/>
            <person name="Bureau T."/>
            <person name="Miyao A."/>
            <person name="Hirochika H."/>
            <person name="Nishikawa T."/>
            <person name="Kadowaki K."/>
            <person name="Sugiura M."/>
            <person name="Burr B."/>
            <person name="Sasaki T."/>
        </authorList>
    </citation>
    <scope>NUCLEOTIDE SEQUENCE [LARGE SCALE GENOMIC DNA]</scope>
    <source>
        <strain evidence="3">cv. Nipponbare</strain>
    </source>
</reference>
<name>A0A0N7KF88_ORYSJ</name>
<feature type="region of interest" description="Disordered" evidence="1">
    <location>
        <begin position="1"/>
        <end position="28"/>
    </location>
</feature>
<organism evidence="2 3">
    <name type="scientific">Oryza sativa subsp. japonica</name>
    <name type="common">Rice</name>
    <dbReference type="NCBI Taxonomy" id="39947"/>
    <lineage>
        <taxon>Eukaryota</taxon>
        <taxon>Viridiplantae</taxon>
        <taxon>Streptophyta</taxon>
        <taxon>Embryophyta</taxon>
        <taxon>Tracheophyta</taxon>
        <taxon>Spermatophyta</taxon>
        <taxon>Magnoliopsida</taxon>
        <taxon>Liliopsida</taxon>
        <taxon>Poales</taxon>
        <taxon>Poaceae</taxon>
        <taxon>BOP clade</taxon>
        <taxon>Oryzoideae</taxon>
        <taxon>Oryzeae</taxon>
        <taxon>Oryzinae</taxon>
        <taxon>Oryza</taxon>
        <taxon>Oryza sativa</taxon>
    </lineage>
</organism>